<keyword evidence="8" id="KW-1185">Reference proteome</keyword>
<dbReference type="InterPro" id="IPR008638">
    <property type="entry name" value="FhaB/CdiA-like_TPS"/>
</dbReference>
<dbReference type="InterPro" id="IPR013686">
    <property type="entry name" value="Polypept-transport_assoc_ShlB"/>
</dbReference>
<dbReference type="NCBIfam" id="TIGR01901">
    <property type="entry name" value="adhes_NPXG"/>
    <property type="match status" value="1"/>
</dbReference>
<evidence type="ECO:0000256" key="1">
    <source>
        <dbReference type="ARBA" id="ARBA00022452"/>
    </source>
</evidence>
<dbReference type="Gene3D" id="2.40.160.50">
    <property type="entry name" value="membrane protein fhac: a member of the omp85/tpsb transporter family"/>
    <property type="match status" value="1"/>
</dbReference>
<evidence type="ECO:0000256" key="3">
    <source>
        <dbReference type="ARBA" id="ARBA00023237"/>
    </source>
</evidence>
<dbReference type="GO" id="GO:0008320">
    <property type="term" value="F:protein transmembrane transporter activity"/>
    <property type="evidence" value="ECO:0007669"/>
    <property type="project" value="TreeGrafter"/>
</dbReference>
<accession>A0A5E4WAK2</accession>
<dbReference type="GO" id="GO:0098046">
    <property type="term" value="C:type V protein secretion system complex"/>
    <property type="evidence" value="ECO:0007669"/>
    <property type="project" value="TreeGrafter"/>
</dbReference>
<dbReference type="Pfam" id="PF05860">
    <property type="entry name" value="TPS"/>
    <property type="match status" value="1"/>
</dbReference>
<feature type="domain" description="Filamentous haemagglutinin FhaB/tRNA nuclease CdiA-like TPS" evidence="6">
    <location>
        <begin position="550"/>
        <end position="670"/>
    </location>
</feature>
<dbReference type="Pfam" id="PF17287">
    <property type="entry name" value="POTRA_3"/>
    <property type="match status" value="1"/>
</dbReference>
<dbReference type="EC" id="3.1.-.-" evidence="7"/>
<keyword evidence="7" id="KW-0378">Hydrolase</keyword>
<dbReference type="GO" id="GO:0016787">
    <property type="term" value="F:hydrolase activity"/>
    <property type="evidence" value="ECO:0007669"/>
    <property type="project" value="UniProtKB-KW"/>
</dbReference>
<dbReference type="InterPro" id="IPR011050">
    <property type="entry name" value="Pectin_lyase_fold/virulence"/>
</dbReference>
<sequence length="818" mass="87130">MTRTDDSGRRVSCRALRFSNSSSGNAFVKLPDRPDSFLFRVAAAFVLALPLAANAAASAGAAVVAQPMQPVALPELRGLRDATRQGVQDQRLEQQRRETEERERRSDAPDVRLSPDAPVTPGTPPAPDAAQLTTLPAEAPCVVLRDIAVTSVDGTPVPASFTFLRRALAPFIAQCAGAAGVAQIATFATDAVLAKGWLTTRVLVPEQNLTDGHLTLLLIPGVISAVRFSDPDTRTLWRAALPVSEGDVLSLAALEQGLEQLKRMPSQDADIRIEPGELPGTSVLVIDTQRRRAWRLLASVDNSGTRDTGRLQGQLALGIDNVLGLNDLLDVAVQHDLSTGDDRFGAKGGSLSYSFPWGYNTVSLFGSRHQRTRALRRHRLRTGLRPGHARPTRHATRGSRHRRTRSVRRQRRRVRQCQLRRLSRQAALSPGRFPGQFRRRRLLPRPALLRLLMNQRCFRLVFSHVRRQWIAVGEHVRRGRTPGASRSLRRRAACGREGASAIVTTTVTAGYRQRTVATLLAFTVLGFSAQAYAQIVAAPGPHAPGVSVTPNGLPLVNITAPTAGGVSHNQYQQFDVPTQGAILNNARTIVQTQTGGWVPGNPNLTGDPARIILNQVTSALPSNLAGYLEVAGSRAEVIVSNPNGITCNGCGFINTSRGVLTTGFPVFGGSGSLEAFRVTEGAIRVTGNGLNAGNLTHAALLARAIEVNAAIHAPTLDVVTGRNEIDATTFDVRSTEGTASGAPAFALDVSRLGGMYAGKIRLIGTEAGVGVNIDGDISANGGTLTLTSAGELRIDGKVHAGEVLDATAADTPTATPCE</sequence>
<feature type="region of interest" description="Disordered" evidence="4">
    <location>
        <begin position="82"/>
        <end position="131"/>
    </location>
</feature>
<gene>
    <name evidence="7" type="primary">cdiA2_3</name>
    <name evidence="7" type="ORF">PIN31115_03101</name>
</gene>
<evidence type="ECO:0000259" key="6">
    <source>
        <dbReference type="SMART" id="SM00912"/>
    </source>
</evidence>
<keyword evidence="1" id="KW-1134">Transmembrane beta strand</keyword>
<dbReference type="Pfam" id="PF08479">
    <property type="entry name" value="POTRA_2"/>
    <property type="match status" value="1"/>
</dbReference>
<dbReference type="SUPFAM" id="SSF51126">
    <property type="entry name" value="Pectin lyase-like"/>
    <property type="match status" value="1"/>
</dbReference>
<keyword evidence="2 5" id="KW-0812">Transmembrane</keyword>
<dbReference type="AlphaFoldDB" id="A0A5E4WAK2"/>
<dbReference type="PANTHER" id="PTHR34597">
    <property type="entry name" value="SLR1661 PROTEIN"/>
    <property type="match status" value="1"/>
</dbReference>
<dbReference type="SMART" id="SM00912">
    <property type="entry name" value="Haemagg_act"/>
    <property type="match status" value="1"/>
</dbReference>
<dbReference type="GO" id="GO:0046819">
    <property type="term" value="P:protein secretion by the type V secretion system"/>
    <property type="evidence" value="ECO:0007669"/>
    <property type="project" value="TreeGrafter"/>
</dbReference>
<proteinExistence type="predicted"/>
<dbReference type="EMBL" id="CABPSI010000003">
    <property type="protein sequence ID" value="VVE20330.1"/>
    <property type="molecule type" value="Genomic_DNA"/>
</dbReference>
<organism evidence="7 8">
    <name type="scientific">Pandoraea iniqua</name>
    <dbReference type="NCBI Taxonomy" id="2508288"/>
    <lineage>
        <taxon>Bacteria</taxon>
        <taxon>Pseudomonadati</taxon>
        <taxon>Pseudomonadota</taxon>
        <taxon>Betaproteobacteria</taxon>
        <taxon>Burkholderiales</taxon>
        <taxon>Burkholderiaceae</taxon>
        <taxon>Pandoraea</taxon>
    </lineage>
</organism>
<dbReference type="InterPro" id="IPR051544">
    <property type="entry name" value="TPS_OM_transporter"/>
</dbReference>
<evidence type="ECO:0000313" key="8">
    <source>
        <dbReference type="Proteomes" id="UP000333828"/>
    </source>
</evidence>
<evidence type="ECO:0000313" key="7">
    <source>
        <dbReference type="EMBL" id="VVE20330.1"/>
    </source>
</evidence>
<protein>
    <submittedName>
        <fullName evidence="7">tRNA nuclease CdiA-2</fullName>
        <ecNumber evidence="7">3.1.-.-</ecNumber>
    </submittedName>
</protein>
<feature type="transmembrane region" description="Helical" evidence="5">
    <location>
        <begin position="37"/>
        <end position="64"/>
    </location>
</feature>
<dbReference type="InterPro" id="IPR024973">
    <property type="entry name" value="ESPR"/>
</dbReference>
<dbReference type="Proteomes" id="UP000333828">
    <property type="component" value="Unassembled WGS sequence"/>
</dbReference>
<evidence type="ECO:0000256" key="2">
    <source>
        <dbReference type="ARBA" id="ARBA00022692"/>
    </source>
</evidence>
<dbReference type="Pfam" id="PF03865">
    <property type="entry name" value="ShlB"/>
    <property type="match status" value="1"/>
</dbReference>
<dbReference type="InterPro" id="IPR005565">
    <property type="entry name" value="Hemolysn_activator_HlyB_C"/>
</dbReference>
<dbReference type="Gene3D" id="3.10.20.310">
    <property type="entry name" value="membrane protein fhac"/>
    <property type="match status" value="1"/>
</dbReference>
<keyword evidence="5" id="KW-1133">Transmembrane helix</keyword>
<evidence type="ECO:0000256" key="4">
    <source>
        <dbReference type="SAM" id="MobiDB-lite"/>
    </source>
</evidence>
<dbReference type="InterPro" id="IPR035251">
    <property type="entry name" value="ShlB_POTRA"/>
</dbReference>
<feature type="compositionally biased region" description="Basic and acidic residues" evidence="4">
    <location>
        <begin position="90"/>
        <end position="110"/>
    </location>
</feature>
<name>A0A5E4WAK2_9BURK</name>
<dbReference type="PANTHER" id="PTHR34597:SF3">
    <property type="entry name" value="OUTER MEMBRANE TRANSPORTER CDIB"/>
    <property type="match status" value="1"/>
</dbReference>
<reference evidence="7 8" key="1">
    <citation type="submission" date="2019-08" db="EMBL/GenBank/DDBJ databases">
        <authorList>
            <person name="Peeters C."/>
        </authorList>
    </citation>
    <scope>NUCLEOTIDE SEQUENCE [LARGE SCALE GENOMIC DNA]</scope>
    <source>
        <strain evidence="7 8">LMG 31115</strain>
    </source>
</reference>
<feature type="region of interest" description="Disordered" evidence="4">
    <location>
        <begin position="384"/>
        <end position="412"/>
    </location>
</feature>
<evidence type="ECO:0000256" key="5">
    <source>
        <dbReference type="SAM" id="Phobius"/>
    </source>
</evidence>
<dbReference type="Pfam" id="PF13018">
    <property type="entry name" value="ESPR"/>
    <property type="match status" value="1"/>
</dbReference>
<keyword evidence="5" id="KW-0472">Membrane</keyword>
<keyword evidence="3" id="KW-0998">Cell outer membrane</keyword>
<dbReference type="Gene3D" id="2.160.20.10">
    <property type="entry name" value="Single-stranded right-handed beta-helix, Pectin lyase-like"/>
    <property type="match status" value="1"/>
</dbReference>
<dbReference type="InterPro" id="IPR012334">
    <property type="entry name" value="Pectin_lyas_fold"/>
</dbReference>